<reference evidence="1 2" key="1">
    <citation type="submission" date="2017-02" db="EMBL/GenBank/DDBJ databases">
        <title>Genomes of Trichoderma spp. with biocontrol activity.</title>
        <authorList>
            <person name="Gardiner D."/>
            <person name="Kazan K."/>
            <person name="Vos C."/>
            <person name="Harvey P."/>
        </authorList>
    </citation>
    <scope>NUCLEOTIDE SEQUENCE [LARGE SCALE GENOMIC DNA]</scope>
    <source>
        <strain evidence="1 2">A5MH</strain>
    </source>
</reference>
<organism evidence="1 2">
    <name type="scientific">Trichoderma gamsii</name>
    <dbReference type="NCBI Taxonomy" id="398673"/>
    <lineage>
        <taxon>Eukaryota</taxon>
        <taxon>Fungi</taxon>
        <taxon>Dikarya</taxon>
        <taxon>Ascomycota</taxon>
        <taxon>Pezizomycotina</taxon>
        <taxon>Sordariomycetes</taxon>
        <taxon>Hypocreomycetidae</taxon>
        <taxon>Hypocreales</taxon>
        <taxon>Hypocreaceae</taxon>
        <taxon>Trichoderma</taxon>
    </lineage>
</organism>
<dbReference type="AlphaFoldDB" id="A0A2K0TH76"/>
<evidence type="ECO:0000313" key="1">
    <source>
        <dbReference type="EMBL" id="PNP44870.1"/>
    </source>
</evidence>
<name>A0A2K0TH76_9HYPO</name>
<dbReference type="OrthoDB" id="4864073at2759"/>
<dbReference type="EMBL" id="MTYH01000027">
    <property type="protein sequence ID" value="PNP44870.1"/>
    <property type="molecule type" value="Genomic_DNA"/>
</dbReference>
<gene>
    <name evidence="1" type="ORF">TGAMA5MH_03283</name>
</gene>
<sequence>MFLERNLDQPLCGECAVFYYQDCLNVVWDEDYEIPAEPLASEGSYRNAIANRLIEMDPWIQASHDVDNPQHLPPPVVDAGDWFRVPRDDATFQGLGEVRLYNPRQGLARLCFRSPTGAIGWMPCGPDIGRRAEFIHLTEHERDGDPVFKRIRLWACKMQGYYYMPKDIRWCLWAMYMLCTEALYNNRDADEAENWVISDLATSLCVMLRMLFHVLQLPVLHPIPALDWRDRRLQPS</sequence>
<evidence type="ECO:0000313" key="2">
    <source>
        <dbReference type="Proteomes" id="UP000236546"/>
    </source>
</evidence>
<accession>A0A2K0TH76</accession>
<proteinExistence type="predicted"/>
<dbReference type="Proteomes" id="UP000236546">
    <property type="component" value="Unassembled WGS sequence"/>
</dbReference>
<comment type="caution">
    <text evidence="1">The sequence shown here is derived from an EMBL/GenBank/DDBJ whole genome shotgun (WGS) entry which is preliminary data.</text>
</comment>
<protein>
    <submittedName>
        <fullName evidence="1">Uncharacterized protein</fullName>
    </submittedName>
</protein>